<dbReference type="InterPro" id="IPR003607">
    <property type="entry name" value="HD/PDEase_dom"/>
</dbReference>
<dbReference type="Gene3D" id="1.10.3210.10">
    <property type="entry name" value="Hypothetical protein af1432"/>
    <property type="match status" value="1"/>
</dbReference>
<dbReference type="Pfam" id="PF01966">
    <property type="entry name" value="HD"/>
    <property type="match status" value="1"/>
</dbReference>
<feature type="domain" description="HD/PDEase" evidence="1">
    <location>
        <begin position="22"/>
        <end position="136"/>
    </location>
</feature>
<evidence type="ECO:0000313" key="2">
    <source>
        <dbReference type="EMBL" id="GAA4421604.1"/>
    </source>
</evidence>
<evidence type="ECO:0000313" key="3">
    <source>
        <dbReference type="Proteomes" id="UP001500936"/>
    </source>
</evidence>
<dbReference type="CDD" id="cd00077">
    <property type="entry name" value="HDc"/>
    <property type="match status" value="1"/>
</dbReference>
<dbReference type="EMBL" id="BAABHB010000029">
    <property type="protein sequence ID" value="GAA4421604.1"/>
    <property type="molecule type" value="Genomic_DNA"/>
</dbReference>
<sequence>MNPETAEAYILEKLAHNLSATLYYHGIHHVRDVVDAAMRLAVAEGINDEEAMVLLRTAALYHDSGFIDTYRGHEEESCRLARQTLPRFGYTERQIDQICGMIMATRIPQAPQTHLEQIICDADLDYLGRDDFEPIARTLFDELREREMVVDEDTWNKIQVRFLNTHQYWTPTAIAWRQAGKQAHLEKLRTLVSAQPD</sequence>
<dbReference type="InterPro" id="IPR006674">
    <property type="entry name" value="HD_domain"/>
</dbReference>
<evidence type="ECO:0000259" key="1">
    <source>
        <dbReference type="SMART" id="SM00471"/>
    </source>
</evidence>
<organism evidence="2 3">
    <name type="scientific">Nibrella viscosa</name>
    <dbReference type="NCBI Taxonomy" id="1084524"/>
    <lineage>
        <taxon>Bacteria</taxon>
        <taxon>Pseudomonadati</taxon>
        <taxon>Bacteroidota</taxon>
        <taxon>Cytophagia</taxon>
        <taxon>Cytophagales</taxon>
        <taxon>Spirosomataceae</taxon>
        <taxon>Nibrella</taxon>
    </lineage>
</organism>
<reference evidence="3" key="1">
    <citation type="journal article" date="2019" name="Int. J. Syst. Evol. Microbiol.">
        <title>The Global Catalogue of Microorganisms (GCM) 10K type strain sequencing project: providing services to taxonomists for standard genome sequencing and annotation.</title>
        <authorList>
            <consortium name="The Broad Institute Genomics Platform"/>
            <consortium name="The Broad Institute Genome Sequencing Center for Infectious Disease"/>
            <person name="Wu L."/>
            <person name="Ma J."/>
        </authorList>
    </citation>
    <scope>NUCLEOTIDE SEQUENCE [LARGE SCALE GENOMIC DNA]</scope>
    <source>
        <strain evidence="3">JCM 17925</strain>
    </source>
</reference>
<proteinExistence type="predicted"/>
<comment type="caution">
    <text evidence="2">The sequence shown here is derived from an EMBL/GenBank/DDBJ whole genome shotgun (WGS) entry which is preliminary data.</text>
</comment>
<keyword evidence="3" id="KW-1185">Reference proteome</keyword>
<accession>A0ABP8L2T6</accession>
<dbReference type="Proteomes" id="UP001500936">
    <property type="component" value="Unassembled WGS sequence"/>
</dbReference>
<name>A0ABP8L2T6_9BACT</name>
<dbReference type="SMART" id="SM00471">
    <property type="entry name" value="HDc"/>
    <property type="match status" value="1"/>
</dbReference>
<gene>
    <name evidence="2" type="ORF">GCM10023187_57600</name>
</gene>
<protein>
    <recommendedName>
        <fullName evidence="1">HD/PDEase domain-containing protein</fullName>
    </recommendedName>
</protein>
<dbReference type="RefSeq" id="WP_345271610.1">
    <property type="nucleotide sequence ID" value="NZ_BAABHB010000029.1"/>
</dbReference>
<dbReference type="SUPFAM" id="SSF109604">
    <property type="entry name" value="HD-domain/PDEase-like"/>
    <property type="match status" value="1"/>
</dbReference>